<dbReference type="InterPro" id="IPR016158">
    <property type="entry name" value="Cullin_homology"/>
</dbReference>
<dbReference type="GO" id="GO:0006511">
    <property type="term" value="P:ubiquitin-dependent protein catabolic process"/>
    <property type="evidence" value="ECO:0007669"/>
    <property type="project" value="InterPro"/>
</dbReference>
<dbReference type="InterPro" id="IPR059120">
    <property type="entry name" value="Cullin-like_AB"/>
</dbReference>
<dbReference type="GO" id="GO:0031625">
    <property type="term" value="F:ubiquitin protein ligase binding"/>
    <property type="evidence" value="ECO:0007669"/>
    <property type="project" value="InterPro"/>
</dbReference>
<dbReference type="PROSITE" id="PS01256">
    <property type="entry name" value="CULLIN_1"/>
    <property type="match status" value="1"/>
</dbReference>
<evidence type="ECO:0000256" key="1">
    <source>
        <dbReference type="ARBA" id="ARBA00004906"/>
    </source>
</evidence>
<dbReference type="FunFam" id="1.20.1310.10:FF:000019">
    <property type="entry name" value="Cullin 1"/>
    <property type="match status" value="1"/>
</dbReference>
<dbReference type="SMART" id="SM00884">
    <property type="entry name" value="Cullin_Nedd8"/>
    <property type="match status" value="1"/>
</dbReference>
<dbReference type="GO" id="GO:0043066">
    <property type="term" value="P:negative regulation of apoptotic process"/>
    <property type="evidence" value="ECO:0007669"/>
    <property type="project" value="UniProtKB-ARBA"/>
</dbReference>
<evidence type="ECO:0000256" key="2">
    <source>
        <dbReference type="ARBA" id="ARBA00006019"/>
    </source>
</evidence>
<dbReference type="Pfam" id="PF00888">
    <property type="entry name" value="Cullin"/>
    <property type="match status" value="1"/>
</dbReference>
<evidence type="ECO:0000313" key="9">
    <source>
        <dbReference type="EMBL" id="MDE49568.1"/>
    </source>
</evidence>
<dbReference type="GO" id="GO:1902532">
    <property type="term" value="P:negative regulation of intracellular signal transduction"/>
    <property type="evidence" value="ECO:0007669"/>
    <property type="project" value="UniProtKB-ARBA"/>
</dbReference>
<dbReference type="GO" id="GO:0005634">
    <property type="term" value="C:nucleus"/>
    <property type="evidence" value="ECO:0007669"/>
    <property type="project" value="UniProtKB-ARBA"/>
</dbReference>
<dbReference type="Gene3D" id="1.10.10.10">
    <property type="entry name" value="Winged helix-like DNA-binding domain superfamily/Winged helix DNA-binding domain"/>
    <property type="match status" value="2"/>
</dbReference>
<reference evidence="9" key="1">
    <citation type="submission" date="2018-10" db="EMBL/GenBank/DDBJ databases">
        <title>Transcriptome assembly of Aceria tosichella (Wheat curl mite) Type 2.</title>
        <authorList>
            <person name="Scully E.D."/>
            <person name="Geib S.M."/>
            <person name="Palmer N.A."/>
            <person name="Gupta A.K."/>
            <person name="Sarath G."/>
            <person name="Tatineni S."/>
        </authorList>
    </citation>
    <scope>NUCLEOTIDE SEQUENCE</scope>
    <source>
        <strain evidence="9">LincolnNE</strain>
    </source>
</reference>
<dbReference type="SUPFAM" id="SSF46785">
    <property type="entry name" value="Winged helix' DNA-binding domain"/>
    <property type="match status" value="1"/>
</dbReference>
<organism evidence="9">
    <name type="scientific">Aceria tosichella</name>
    <name type="common">wheat curl mite</name>
    <dbReference type="NCBI Taxonomy" id="561515"/>
    <lineage>
        <taxon>Eukaryota</taxon>
        <taxon>Metazoa</taxon>
        <taxon>Ecdysozoa</taxon>
        <taxon>Arthropoda</taxon>
        <taxon>Chelicerata</taxon>
        <taxon>Arachnida</taxon>
        <taxon>Acari</taxon>
        <taxon>Acariformes</taxon>
        <taxon>Trombidiformes</taxon>
        <taxon>Prostigmata</taxon>
        <taxon>Eupodina</taxon>
        <taxon>Eriophyoidea</taxon>
        <taxon>Eriophyidae</taxon>
        <taxon>Eriophyinae</taxon>
        <taxon>Aceriini</taxon>
        <taxon>Aceria</taxon>
    </lineage>
</organism>
<comment type="pathway">
    <text evidence="1">Protein modification; protein ubiquitination.</text>
</comment>
<evidence type="ECO:0000256" key="6">
    <source>
        <dbReference type="PROSITE-ProRule" id="PRU00330"/>
    </source>
</evidence>
<keyword evidence="3" id="KW-1017">Isopeptide bond</keyword>
<comment type="similarity">
    <text evidence="2 6 7">Belongs to the cullin family.</text>
</comment>
<dbReference type="FunFam" id="1.20.1310.10:FF:000011">
    <property type="entry name" value="Cullin 1"/>
    <property type="match status" value="1"/>
</dbReference>
<keyword evidence="4" id="KW-0833">Ubl conjugation pathway</keyword>
<keyword evidence="5" id="KW-0832">Ubl conjugation</keyword>
<dbReference type="InterPro" id="IPR016159">
    <property type="entry name" value="Cullin_repeat-like_dom_sf"/>
</dbReference>
<dbReference type="SUPFAM" id="SSF74788">
    <property type="entry name" value="Cullin repeat-like"/>
    <property type="match status" value="1"/>
</dbReference>
<sequence length="776" mass="90355">MRRNNAHEQAPQTLQGIWSNLREGILEIYADSPKGMKPQRYMSLYTNVYNYLTTNAGTHTVELRAESEMVGERLYDLLREFLDNHLQGRFAALQDMSEDDLLSSYTKEWEEYRFSSKVLGGICDYLNRYWVRSKVSSGQKFYEVYQLALVIWRDVLFENIDDRITKAILKWIENERLGSPINTNLVSAVIQSYVELNVDVDTGDQTKSHPITIYKSRFEEKFIAETRDFYARESSAFLTNNSILEYMKKIEDRLSEEHKRVSLYLHSSTEAKLIHTCEDVLIKQHLSEFHQEFYTMLEEDRHDNLSIIYHLVSRISGGLDRLKQALEEHIVAQGSAKIEKCGNTALENPSVFVQTILDVHNYFEELVKDAFDSDAHFVAAIDKACEKFINNNYVTTAESNTKPPELIARYCDSLLRKSSRNPDEAELEEKLRKVITIFRYLVDKDVFQKFYTKLFGRRLIQGTSSSDDAEMSMISKLKEACGFEYTSKLQRMYQDIAVVSREQNENFREDLRLKEESIPYDLYVQILTSGSWPMQTMFKEVPLPPELQSGVTKFEHYYYTKFNGRKLTWITHMSKGDIQSYCFKNNNVFSASTLQIVILLQYNHADSYKVSELASKSQIDEESLKQVLAILIKAKLLYDEVSQNKESEQIAGQDGRDAVESRLTPDTVIYLNLGYKNKKIRVNINVPLKAEIKQEQEKTHKNIEEDRKILVQASIVRIMKTRKSLNHQNLMVEVLNQLSTRFKPSVPVIKKCIDILIEKEYLQRDQTSKDTYKYIA</sequence>
<dbReference type="EMBL" id="GGYP01004797">
    <property type="protein sequence ID" value="MDE49568.1"/>
    <property type="molecule type" value="Transcribed_RNA"/>
</dbReference>
<feature type="domain" description="Cullin family profile" evidence="8">
    <location>
        <begin position="402"/>
        <end position="632"/>
    </location>
</feature>
<dbReference type="InterPro" id="IPR036390">
    <property type="entry name" value="WH_DNA-bd_sf"/>
</dbReference>
<dbReference type="FunFam" id="1.10.10.10:FF:000014">
    <property type="entry name" value="Cullin 1"/>
    <property type="match status" value="1"/>
</dbReference>
<dbReference type="GO" id="GO:0010564">
    <property type="term" value="P:regulation of cell cycle process"/>
    <property type="evidence" value="ECO:0007669"/>
    <property type="project" value="UniProtKB-ARBA"/>
</dbReference>
<dbReference type="Gene3D" id="1.20.1310.10">
    <property type="entry name" value="Cullin Repeats"/>
    <property type="match status" value="4"/>
</dbReference>
<proteinExistence type="inferred from homology"/>
<dbReference type="InterPro" id="IPR045093">
    <property type="entry name" value="Cullin"/>
</dbReference>
<evidence type="ECO:0000256" key="5">
    <source>
        <dbReference type="ARBA" id="ARBA00022843"/>
    </source>
</evidence>
<dbReference type="SUPFAM" id="SSF75632">
    <property type="entry name" value="Cullin homology domain"/>
    <property type="match status" value="1"/>
</dbReference>
<evidence type="ECO:0000256" key="4">
    <source>
        <dbReference type="ARBA" id="ARBA00022786"/>
    </source>
</evidence>
<dbReference type="InterPro" id="IPR019559">
    <property type="entry name" value="Cullin_neddylation_domain"/>
</dbReference>
<gene>
    <name evidence="9" type="primary">Cul1</name>
    <name evidence="9" type="ORF">g.17711</name>
</gene>
<dbReference type="InterPro" id="IPR036388">
    <property type="entry name" value="WH-like_DNA-bd_sf"/>
</dbReference>
<dbReference type="GO" id="GO:0019005">
    <property type="term" value="C:SCF ubiquitin ligase complex"/>
    <property type="evidence" value="ECO:0007669"/>
    <property type="project" value="UniProtKB-ARBA"/>
</dbReference>
<dbReference type="InterPro" id="IPR036317">
    <property type="entry name" value="Cullin_homology_sf"/>
</dbReference>
<dbReference type="AlphaFoldDB" id="A0A6G1SGN3"/>
<dbReference type="Pfam" id="PF26557">
    <property type="entry name" value="Cullin_AB"/>
    <property type="match status" value="1"/>
</dbReference>
<dbReference type="InterPro" id="IPR016157">
    <property type="entry name" value="Cullin_CS"/>
</dbReference>
<dbReference type="PANTHER" id="PTHR11932">
    <property type="entry name" value="CULLIN"/>
    <property type="match status" value="1"/>
</dbReference>
<dbReference type="FunFam" id="1.20.1310.10:FF:000012">
    <property type="entry name" value="Cullin 2"/>
    <property type="match status" value="1"/>
</dbReference>
<dbReference type="PROSITE" id="PS50069">
    <property type="entry name" value="CULLIN_2"/>
    <property type="match status" value="1"/>
</dbReference>
<accession>A0A6G1SGN3</accession>
<dbReference type="Gene3D" id="4.10.1030.10">
    <property type="entry name" value="Ring Box Chain A, domain 5"/>
    <property type="match status" value="1"/>
</dbReference>
<name>A0A6G1SGN3_9ACAR</name>
<evidence type="ECO:0000256" key="7">
    <source>
        <dbReference type="RuleBase" id="RU003829"/>
    </source>
</evidence>
<protein>
    <submittedName>
        <fullName evidence="9">Cullin-1</fullName>
    </submittedName>
</protein>
<evidence type="ECO:0000259" key="8">
    <source>
        <dbReference type="PROSITE" id="PS50069"/>
    </source>
</evidence>
<evidence type="ECO:0000256" key="3">
    <source>
        <dbReference type="ARBA" id="ARBA00022499"/>
    </source>
</evidence>
<dbReference type="InterPro" id="IPR001373">
    <property type="entry name" value="Cullin_N"/>
</dbReference>
<dbReference type="Pfam" id="PF10557">
    <property type="entry name" value="Cullin_Nedd8"/>
    <property type="match status" value="1"/>
</dbReference>
<dbReference type="SMART" id="SM00182">
    <property type="entry name" value="CULLIN"/>
    <property type="match status" value="1"/>
</dbReference>